<name>A0A4Z2EMC1_9TELE</name>
<proteinExistence type="predicted"/>
<gene>
    <name evidence="1" type="ORF">EYF80_059753</name>
</gene>
<sequence length="16" mass="1927">MRGVTGEYKGEERRRC</sequence>
<evidence type="ECO:0000313" key="2">
    <source>
        <dbReference type="Proteomes" id="UP000314294"/>
    </source>
</evidence>
<dbReference type="AlphaFoldDB" id="A0A4Z2EMC1"/>
<evidence type="ECO:0000313" key="1">
    <source>
        <dbReference type="EMBL" id="TNN30097.1"/>
    </source>
</evidence>
<protein>
    <submittedName>
        <fullName evidence="1">Uncharacterized protein</fullName>
    </submittedName>
</protein>
<comment type="caution">
    <text evidence="1">The sequence shown here is derived from an EMBL/GenBank/DDBJ whole genome shotgun (WGS) entry which is preliminary data.</text>
</comment>
<keyword evidence="2" id="KW-1185">Reference proteome</keyword>
<dbReference type="Proteomes" id="UP000314294">
    <property type="component" value="Unassembled WGS sequence"/>
</dbReference>
<organism evidence="1 2">
    <name type="scientific">Liparis tanakae</name>
    <name type="common">Tanaka's snailfish</name>
    <dbReference type="NCBI Taxonomy" id="230148"/>
    <lineage>
        <taxon>Eukaryota</taxon>
        <taxon>Metazoa</taxon>
        <taxon>Chordata</taxon>
        <taxon>Craniata</taxon>
        <taxon>Vertebrata</taxon>
        <taxon>Euteleostomi</taxon>
        <taxon>Actinopterygii</taxon>
        <taxon>Neopterygii</taxon>
        <taxon>Teleostei</taxon>
        <taxon>Neoteleostei</taxon>
        <taxon>Acanthomorphata</taxon>
        <taxon>Eupercaria</taxon>
        <taxon>Perciformes</taxon>
        <taxon>Cottioidei</taxon>
        <taxon>Cottales</taxon>
        <taxon>Liparidae</taxon>
        <taxon>Liparis</taxon>
    </lineage>
</organism>
<dbReference type="EMBL" id="SRLO01004861">
    <property type="protein sequence ID" value="TNN30097.1"/>
    <property type="molecule type" value="Genomic_DNA"/>
</dbReference>
<accession>A0A4Z2EMC1</accession>
<reference evidence="1 2" key="1">
    <citation type="submission" date="2019-03" db="EMBL/GenBank/DDBJ databases">
        <title>First draft genome of Liparis tanakae, snailfish: a comprehensive survey of snailfish specific genes.</title>
        <authorList>
            <person name="Kim W."/>
            <person name="Song I."/>
            <person name="Jeong J.-H."/>
            <person name="Kim D."/>
            <person name="Kim S."/>
            <person name="Ryu S."/>
            <person name="Song J.Y."/>
            <person name="Lee S.K."/>
        </authorList>
    </citation>
    <scope>NUCLEOTIDE SEQUENCE [LARGE SCALE GENOMIC DNA]</scope>
    <source>
        <tissue evidence="1">Muscle</tissue>
    </source>
</reference>